<reference evidence="1 2" key="1">
    <citation type="journal article" date="2017" name="Nat. Microbiol.">
        <title>Natural product diversity associated with the nematode symbionts Photorhabdus and Xenorhabdus.</title>
        <authorList>
            <person name="Tobias N.J."/>
            <person name="Wolff H."/>
            <person name="Djahanschiri B."/>
            <person name="Grundmann F."/>
            <person name="Kronenwerth M."/>
            <person name="Shi Y.M."/>
            <person name="Simonyi S."/>
            <person name="Grun P."/>
            <person name="Shapiro-Ilan D."/>
            <person name="Pidot S.J."/>
            <person name="Stinear T.P."/>
            <person name="Ebersberger I."/>
            <person name="Bode H.B."/>
        </authorList>
    </citation>
    <scope>NUCLEOTIDE SEQUENCE [LARGE SCALE GENOMIC DNA]</scope>
    <source>
        <strain evidence="1 2">DSM 17904</strain>
    </source>
</reference>
<dbReference type="RefSeq" id="WP_099126309.1">
    <property type="nucleotide sequence ID" value="NZ_CAWNRH010000018.1"/>
</dbReference>
<keyword evidence="2" id="KW-1185">Reference proteome</keyword>
<dbReference type="AlphaFoldDB" id="A0A2D0K3G6"/>
<evidence type="ECO:0000313" key="2">
    <source>
        <dbReference type="Proteomes" id="UP000222366"/>
    </source>
</evidence>
<sequence>MRCDSNETYWDDRRNEADDIVTAEACQELTEEELDEEVEKIVLSFIDNSLPEGAGKVLNPIFKSNTSAWDIYVEALNKIVLIGLEDKLIGRAA</sequence>
<accession>A0A2D0K3G6</accession>
<gene>
    <name evidence="1" type="ORF">Xsto_04150</name>
</gene>
<proteinExistence type="predicted"/>
<protein>
    <submittedName>
        <fullName evidence="1">Uncharacterized protein</fullName>
    </submittedName>
</protein>
<dbReference type="EMBL" id="NJAJ01000114">
    <property type="protein sequence ID" value="PHM56545.1"/>
    <property type="molecule type" value="Genomic_DNA"/>
</dbReference>
<organism evidence="1 2">
    <name type="scientific">Xenorhabdus stockiae</name>
    <dbReference type="NCBI Taxonomy" id="351614"/>
    <lineage>
        <taxon>Bacteria</taxon>
        <taxon>Pseudomonadati</taxon>
        <taxon>Pseudomonadota</taxon>
        <taxon>Gammaproteobacteria</taxon>
        <taxon>Enterobacterales</taxon>
        <taxon>Morganellaceae</taxon>
        <taxon>Xenorhabdus</taxon>
    </lineage>
</organism>
<evidence type="ECO:0000313" key="1">
    <source>
        <dbReference type="EMBL" id="PHM56545.1"/>
    </source>
</evidence>
<comment type="caution">
    <text evidence="1">The sequence shown here is derived from an EMBL/GenBank/DDBJ whole genome shotgun (WGS) entry which is preliminary data.</text>
</comment>
<dbReference type="Proteomes" id="UP000222366">
    <property type="component" value="Unassembled WGS sequence"/>
</dbReference>
<name>A0A2D0K3G6_9GAMM</name>